<dbReference type="Gene3D" id="2.60.40.1180">
    <property type="entry name" value="Golgi alpha-mannosidase II"/>
    <property type="match status" value="1"/>
</dbReference>
<dbReference type="InterPro" id="IPR013780">
    <property type="entry name" value="Glyco_hydro_b"/>
</dbReference>
<dbReference type="PANTHER" id="PTHR36183">
    <property type="entry name" value="BETA-GLUCURONIDASE"/>
    <property type="match status" value="1"/>
</dbReference>
<evidence type="ECO:0000313" key="4">
    <source>
        <dbReference type="Proteomes" id="UP000799772"/>
    </source>
</evidence>
<protein>
    <submittedName>
        <fullName evidence="3">Family 79 glycoside hydrolase</fullName>
    </submittedName>
</protein>
<evidence type="ECO:0000259" key="2">
    <source>
        <dbReference type="Pfam" id="PF16862"/>
    </source>
</evidence>
<dbReference type="PANTHER" id="PTHR36183:SF2">
    <property type="entry name" value="BETA-GLUCURONIDASE C-TERMINAL DOMAIN-CONTAINING PROTEIN"/>
    <property type="match status" value="1"/>
</dbReference>
<dbReference type="AlphaFoldDB" id="A0A9P4IQ52"/>
<feature type="domain" description="Beta-glucuronidase C-terminal" evidence="2">
    <location>
        <begin position="403"/>
        <end position="507"/>
    </location>
</feature>
<comment type="caution">
    <text evidence="3">The sequence shown here is derived from an EMBL/GenBank/DDBJ whole genome shotgun (WGS) entry which is preliminary data.</text>
</comment>
<dbReference type="InterPro" id="IPR031728">
    <property type="entry name" value="GlcAase_C"/>
</dbReference>
<name>A0A9P4IQ52_9PEZI</name>
<dbReference type="Pfam" id="PF16862">
    <property type="entry name" value="Glyco_hydro_79C"/>
    <property type="match status" value="1"/>
</dbReference>
<reference evidence="3" key="1">
    <citation type="journal article" date="2020" name="Stud. Mycol.">
        <title>101 Dothideomycetes genomes: a test case for predicting lifestyles and emergence of pathogens.</title>
        <authorList>
            <person name="Haridas S."/>
            <person name="Albert R."/>
            <person name="Binder M."/>
            <person name="Bloem J."/>
            <person name="Labutti K."/>
            <person name="Salamov A."/>
            <person name="Andreopoulos B."/>
            <person name="Baker S."/>
            <person name="Barry K."/>
            <person name="Bills G."/>
            <person name="Bluhm B."/>
            <person name="Cannon C."/>
            <person name="Castanera R."/>
            <person name="Culley D."/>
            <person name="Daum C."/>
            <person name="Ezra D."/>
            <person name="Gonzalez J."/>
            <person name="Henrissat B."/>
            <person name="Kuo A."/>
            <person name="Liang C."/>
            <person name="Lipzen A."/>
            <person name="Lutzoni F."/>
            <person name="Magnuson J."/>
            <person name="Mondo S."/>
            <person name="Nolan M."/>
            <person name="Ohm R."/>
            <person name="Pangilinan J."/>
            <person name="Park H.-J."/>
            <person name="Ramirez L."/>
            <person name="Alfaro M."/>
            <person name="Sun H."/>
            <person name="Tritt A."/>
            <person name="Yoshinaga Y."/>
            <person name="Zwiers L.-H."/>
            <person name="Turgeon B."/>
            <person name="Goodwin S."/>
            <person name="Spatafora J."/>
            <person name="Crous P."/>
            <person name="Grigoriev I."/>
        </authorList>
    </citation>
    <scope>NUCLEOTIDE SEQUENCE</scope>
    <source>
        <strain evidence="3">CBS 133067</strain>
    </source>
</reference>
<keyword evidence="3" id="KW-0378">Hydrolase</keyword>
<dbReference type="SUPFAM" id="SSF51445">
    <property type="entry name" value="(Trans)glycosidases"/>
    <property type="match status" value="1"/>
</dbReference>
<dbReference type="InterPro" id="IPR052974">
    <property type="entry name" value="GH79_Enzymes"/>
</dbReference>
<sequence length="511" mass="56596">MVWILSAITLLLASVVSADSSSISIPAKSSPPASASTVLARNFLSFSVEFAFWADFAGNKSHPNEFSNNLFANLRAESGGEPIIRIGGNTQDHVTYVADQEQGIINIFNYAYNLDQPQNSSIGPKFWESFNTLDGLQYIFGLNFYKNDSTYAENLRNEVSQSIKQIPADKLHLFEIGNENDYGALSGFRPPDWTQYDYVSEWHNRSRLLEMVNEKRLRFFAPSFCCFNISTNYSFFSPRTVWNSSFGYDRDRWINEVSQHGYISSTSLPNTLQGTLMNHTGVEVGIANFISLNDFHRANGRTFTIGETNSISGQGAFNVSDVFGAALWEIDYSLLIAANNISRIHLHQGTSYRYGSWQPIEVNGTGPLTKPAYYGNVFVARFLGNSGDTQIANFPLEGEHNVAYAAYDGGKLARLAFLNMLEYNGTSQGTRPTTCFSFEAPKGCGSAKLTRLTAPMATSNDTITFGGYAYDYKYAKGKPVKLFEANERISPQKGAFNVEVGASEAVIISLD</sequence>
<feature type="signal peptide" evidence="1">
    <location>
        <begin position="1"/>
        <end position="18"/>
    </location>
</feature>
<evidence type="ECO:0000256" key="1">
    <source>
        <dbReference type="SAM" id="SignalP"/>
    </source>
</evidence>
<dbReference type="Gene3D" id="3.20.20.80">
    <property type="entry name" value="Glycosidases"/>
    <property type="match status" value="1"/>
</dbReference>
<gene>
    <name evidence="3" type="ORF">NA57DRAFT_35238</name>
</gene>
<proteinExistence type="predicted"/>
<keyword evidence="1" id="KW-0732">Signal</keyword>
<evidence type="ECO:0000313" key="3">
    <source>
        <dbReference type="EMBL" id="KAF2102196.1"/>
    </source>
</evidence>
<feature type="chain" id="PRO_5040289244" evidence="1">
    <location>
        <begin position="19"/>
        <end position="511"/>
    </location>
</feature>
<dbReference type="Proteomes" id="UP000799772">
    <property type="component" value="Unassembled WGS sequence"/>
</dbReference>
<dbReference type="GO" id="GO:0016787">
    <property type="term" value="F:hydrolase activity"/>
    <property type="evidence" value="ECO:0007669"/>
    <property type="project" value="UniProtKB-KW"/>
</dbReference>
<organism evidence="3 4">
    <name type="scientific">Rhizodiscina lignyota</name>
    <dbReference type="NCBI Taxonomy" id="1504668"/>
    <lineage>
        <taxon>Eukaryota</taxon>
        <taxon>Fungi</taxon>
        <taxon>Dikarya</taxon>
        <taxon>Ascomycota</taxon>
        <taxon>Pezizomycotina</taxon>
        <taxon>Dothideomycetes</taxon>
        <taxon>Pleosporomycetidae</taxon>
        <taxon>Aulographales</taxon>
        <taxon>Rhizodiscinaceae</taxon>
        <taxon>Rhizodiscina</taxon>
    </lineage>
</organism>
<dbReference type="EMBL" id="ML978123">
    <property type="protein sequence ID" value="KAF2102196.1"/>
    <property type="molecule type" value="Genomic_DNA"/>
</dbReference>
<keyword evidence="4" id="KW-1185">Reference proteome</keyword>
<dbReference type="OrthoDB" id="2831684at2759"/>
<dbReference type="InterPro" id="IPR017853">
    <property type="entry name" value="GH"/>
</dbReference>
<accession>A0A9P4IQ52</accession>